<name>A0A438CAA9_VITVI</name>
<organism evidence="1 2">
    <name type="scientific">Vitis vinifera</name>
    <name type="common">Grape</name>
    <dbReference type="NCBI Taxonomy" id="29760"/>
    <lineage>
        <taxon>Eukaryota</taxon>
        <taxon>Viridiplantae</taxon>
        <taxon>Streptophyta</taxon>
        <taxon>Embryophyta</taxon>
        <taxon>Tracheophyta</taxon>
        <taxon>Spermatophyta</taxon>
        <taxon>Magnoliopsida</taxon>
        <taxon>eudicotyledons</taxon>
        <taxon>Gunneridae</taxon>
        <taxon>Pentapetalae</taxon>
        <taxon>rosids</taxon>
        <taxon>Vitales</taxon>
        <taxon>Vitaceae</taxon>
        <taxon>Viteae</taxon>
        <taxon>Vitis</taxon>
    </lineage>
</organism>
<sequence length="192" mass="22025">MSDELASTLFSIQEFMARVNRRLDQIESSHHCKTTPPPAAIVSPPIFSTTNDTRLAEQEVRVERLESRMNRSDYRMEMRVGGHQIEARRVYFFLCQSLEGKDAFNVEEAIARGLWTDTVPSLENKGKRIVGLSSRSREIDTISYQHQRPAHHSYYMSPTARAHCLICSISISQFMFSSLTLLKLACNHDHHI</sequence>
<evidence type="ECO:0000313" key="2">
    <source>
        <dbReference type="Proteomes" id="UP000288805"/>
    </source>
</evidence>
<dbReference type="AlphaFoldDB" id="A0A438CAA9"/>
<gene>
    <name evidence="1" type="ORF">CK203_114259</name>
</gene>
<dbReference type="EMBL" id="QGNW01002389">
    <property type="protein sequence ID" value="RVW20182.1"/>
    <property type="molecule type" value="Genomic_DNA"/>
</dbReference>
<comment type="caution">
    <text evidence="1">The sequence shown here is derived from an EMBL/GenBank/DDBJ whole genome shotgun (WGS) entry which is preliminary data.</text>
</comment>
<reference evidence="1 2" key="1">
    <citation type="journal article" date="2018" name="PLoS Genet.">
        <title>Population sequencing reveals clonal diversity and ancestral inbreeding in the grapevine cultivar Chardonnay.</title>
        <authorList>
            <person name="Roach M.J."/>
            <person name="Johnson D.L."/>
            <person name="Bohlmann J."/>
            <person name="van Vuuren H.J."/>
            <person name="Jones S.J."/>
            <person name="Pretorius I.S."/>
            <person name="Schmidt S.A."/>
            <person name="Borneman A.R."/>
        </authorList>
    </citation>
    <scope>NUCLEOTIDE SEQUENCE [LARGE SCALE GENOMIC DNA]</scope>
    <source>
        <strain evidence="2">cv. Chardonnay</strain>
        <tissue evidence="1">Leaf</tissue>
    </source>
</reference>
<accession>A0A438CAA9</accession>
<dbReference type="Proteomes" id="UP000288805">
    <property type="component" value="Unassembled WGS sequence"/>
</dbReference>
<protein>
    <submittedName>
        <fullName evidence="1">Uncharacterized protein</fullName>
    </submittedName>
</protein>
<evidence type="ECO:0000313" key="1">
    <source>
        <dbReference type="EMBL" id="RVW20182.1"/>
    </source>
</evidence>
<proteinExistence type="predicted"/>